<dbReference type="GeneID" id="87866211"/>
<protein>
    <submittedName>
        <fullName evidence="1">Uncharacterized protein</fullName>
    </submittedName>
</protein>
<dbReference type="AlphaFoldDB" id="A0AAE0MUY7"/>
<sequence length="133" mass="14614">MFHLPYQSQDTSSPIPGYGIEDITWGILTTPGGPTVNATGTIQQAIQLVQQNNPRFRSDFAMDLKPRGIKRADGNLMEYESLRCEEWQNADASWDMLAEDIFDLRHISGKPANGPGPGKCGRVHISCRVGAAI</sequence>
<evidence type="ECO:0000313" key="1">
    <source>
        <dbReference type="EMBL" id="KAK3350455.1"/>
    </source>
</evidence>
<dbReference type="PANTHER" id="PTHR35605:SF1">
    <property type="entry name" value="ECP2 EFFECTOR PROTEIN DOMAIN-CONTAINING PROTEIN-RELATED"/>
    <property type="match status" value="1"/>
</dbReference>
<organism evidence="1 2">
    <name type="scientific">Neurospora tetraspora</name>
    <dbReference type="NCBI Taxonomy" id="94610"/>
    <lineage>
        <taxon>Eukaryota</taxon>
        <taxon>Fungi</taxon>
        <taxon>Dikarya</taxon>
        <taxon>Ascomycota</taxon>
        <taxon>Pezizomycotina</taxon>
        <taxon>Sordariomycetes</taxon>
        <taxon>Sordariomycetidae</taxon>
        <taxon>Sordariales</taxon>
        <taxon>Sordariaceae</taxon>
        <taxon>Neurospora</taxon>
    </lineage>
</organism>
<dbReference type="RefSeq" id="XP_062683750.1">
    <property type="nucleotide sequence ID" value="XM_062829057.1"/>
</dbReference>
<dbReference type="PANTHER" id="PTHR35605">
    <property type="entry name" value="ECP2 EFFECTOR PROTEIN DOMAIN-CONTAINING PROTEIN-RELATED"/>
    <property type="match status" value="1"/>
</dbReference>
<reference evidence="1" key="1">
    <citation type="journal article" date="2023" name="Mol. Phylogenet. Evol.">
        <title>Genome-scale phylogeny and comparative genomics of the fungal order Sordariales.</title>
        <authorList>
            <person name="Hensen N."/>
            <person name="Bonometti L."/>
            <person name="Westerberg I."/>
            <person name="Brannstrom I.O."/>
            <person name="Guillou S."/>
            <person name="Cros-Aarteil S."/>
            <person name="Calhoun S."/>
            <person name="Haridas S."/>
            <person name="Kuo A."/>
            <person name="Mondo S."/>
            <person name="Pangilinan J."/>
            <person name="Riley R."/>
            <person name="LaButti K."/>
            <person name="Andreopoulos B."/>
            <person name="Lipzen A."/>
            <person name="Chen C."/>
            <person name="Yan M."/>
            <person name="Daum C."/>
            <person name="Ng V."/>
            <person name="Clum A."/>
            <person name="Steindorff A."/>
            <person name="Ohm R.A."/>
            <person name="Martin F."/>
            <person name="Silar P."/>
            <person name="Natvig D.O."/>
            <person name="Lalanne C."/>
            <person name="Gautier V."/>
            <person name="Ament-Velasquez S.L."/>
            <person name="Kruys A."/>
            <person name="Hutchinson M.I."/>
            <person name="Powell A.J."/>
            <person name="Barry K."/>
            <person name="Miller A.N."/>
            <person name="Grigoriev I.V."/>
            <person name="Debuchy R."/>
            <person name="Gladieux P."/>
            <person name="Hiltunen Thoren M."/>
            <person name="Johannesson H."/>
        </authorList>
    </citation>
    <scope>NUCLEOTIDE SEQUENCE</scope>
    <source>
        <strain evidence="1">CBS 560.94</strain>
    </source>
</reference>
<reference evidence="1" key="2">
    <citation type="submission" date="2023-06" db="EMBL/GenBank/DDBJ databases">
        <authorList>
            <consortium name="Lawrence Berkeley National Laboratory"/>
            <person name="Haridas S."/>
            <person name="Hensen N."/>
            <person name="Bonometti L."/>
            <person name="Westerberg I."/>
            <person name="Brannstrom I.O."/>
            <person name="Guillou S."/>
            <person name="Cros-Aarteil S."/>
            <person name="Calhoun S."/>
            <person name="Kuo A."/>
            <person name="Mondo S."/>
            <person name="Pangilinan J."/>
            <person name="Riley R."/>
            <person name="Labutti K."/>
            <person name="Andreopoulos B."/>
            <person name="Lipzen A."/>
            <person name="Chen C."/>
            <person name="Yanf M."/>
            <person name="Daum C."/>
            <person name="Ng V."/>
            <person name="Clum A."/>
            <person name="Steindorff A."/>
            <person name="Ohm R."/>
            <person name="Martin F."/>
            <person name="Silar P."/>
            <person name="Natvig D."/>
            <person name="Lalanne C."/>
            <person name="Gautier V."/>
            <person name="Ament-Velasquez S.L."/>
            <person name="Kruys A."/>
            <person name="Hutchinson M.I."/>
            <person name="Powell A.J."/>
            <person name="Barry K."/>
            <person name="Miller A.N."/>
            <person name="Grigoriev I.V."/>
            <person name="Debuchy R."/>
            <person name="Gladieux P."/>
            <person name="Thoren M.H."/>
            <person name="Johannesson H."/>
        </authorList>
    </citation>
    <scope>NUCLEOTIDE SEQUENCE</scope>
    <source>
        <strain evidence="1">CBS 560.94</strain>
    </source>
</reference>
<keyword evidence="2" id="KW-1185">Reference proteome</keyword>
<proteinExistence type="predicted"/>
<name>A0AAE0MUY7_9PEZI</name>
<dbReference type="Proteomes" id="UP001278500">
    <property type="component" value="Unassembled WGS sequence"/>
</dbReference>
<accession>A0AAE0MUY7</accession>
<evidence type="ECO:0000313" key="2">
    <source>
        <dbReference type="Proteomes" id="UP001278500"/>
    </source>
</evidence>
<dbReference type="EMBL" id="JAUEPP010000002">
    <property type="protein sequence ID" value="KAK3350455.1"/>
    <property type="molecule type" value="Genomic_DNA"/>
</dbReference>
<gene>
    <name evidence="1" type="ORF">B0H65DRAFT_536814</name>
</gene>
<comment type="caution">
    <text evidence="1">The sequence shown here is derived from an EMBL/GenBank/DDBJ whole genome shotgun (WGS) entry which is preliminary data.</text>
</comment>